<keyword evidence="6 8" id="KW-1133">Transmembrane helix</keyword>
<feature type="transmembrane region" description="Helical" evidence="8">
    <location>
        <begin position="106"/>
        <end position="128"/>
    </location>
</feature>
<evidence type="ECO:0000313" key="11">
    <source>
        <dbReference type="Proteomes" id="UP000271031"/>
    </source>
</evidence>
<accession>A0A3M8DNT3</accession>
<comment type="similarity">
    <text evidence="2">Belongs to the binding-protein-dependent transport system permease family. CysTW subfamily.</text>
</comment>
<dbReference type="Gene3D" id="1.10.3720.10">
    <property type="entry name" value="MetI-like"/>
    <property type="match status" value="1"/>
</dbReference>
<dbReference type="PANTHER" id="PTHR43848">
    <property type="entry name" value="PUTRESCINE TRANSPORT SYSTEM PERMEASE PROTEIN POTI"/>
    <property type="match status" value="1"/>
</dbReference>
<feature type="transmembrane region" description="Helical" evidence="8">
    <location>
        <begin position="74"/>
        <end position="94"/>
    </location>
</feature>
<dbReference type="PROSITE" id="PS50928">
    <property type="entry name" value="ABC_TM1"/>
    <property type="match status" value="1"/>
</dbReference>
<keyword evidence="7 8" id="KW-0472">Membrane</keyword>
<dbReference type="GO" id="GO:0005886">
    <property type="term" value="C:plasma membrane"/>
    <property type="evidence" value="ECO:0007669"/>
    <property type="project" value="UniProtKB-SubCell"/>
</dbReference>
<dbReference type="InterPro" id="IPR035906">
    <property type="entry name" value="MetI-like_sf"/>
</dbReference>
<evidence type="ECO:0000256" key="7">
    <source>
        <dbReference type="ARBA" id="ARBA00023136"/>
    </source>
</evidence>
<feature type="domain" description="ABC transmembrane type-1" evidence="9">
    <location>
        <begin position="68"/>
        <end position="255"/>
    </location>
</feature>
<keyword evidence="11" id="KW-1185">Reference proteome</keyword>
<organism evidence="10 11">
    <name type="scientific">Brevibacillus fluminis</name>
    <dbReference type="NCBI Taxonomy" id="511487"/>
    <lineage>
        <taxon>Bacteria</taxon>
        <taxon>Bacillati</taxon>
        <taxon>Bacillota</taxon>
        <taxon>Bacilli</taxon>
        <taxon>Bacillales</taxon>
        <taxon>Paenibacillaceae</taxon>
        <taxon>Brevibacillus</taxon>
    </lineage>
</organism>
<evidence type="ECO:0000256" key="4">
    <source>
        <dbReference type="ARBA" id="ARBA00022475"/>
    </source>
</evidence>
<feature type="transmembrane region" description="Helical" evidence="8">
    <location>
        <begin position="180"/>
        <end position="203"/>
    </location>
</feature>
<protein>
    <submittedName>
        <fullName evidence="10">ABC transporter permease</fullName>
    </submittedName>
</protein>
<dbReference type="InterPro" id="IPR000515">
    <property type="entry name" value="MetI-like"/>
</dbReference>
<comment type="caution">
    <text evidence="10">The sequence shown here is derived from an EMBL/GenBank/DDBJ whole genome shotgun (WGS) entry which is preliminary data.</text>
</comment>
<comment type="subcellular location">
    <subcellularLocation>
        <location evidence="1 8">Cell membrane</location>
        <topology evidence="1 8">Multi-pass membrane protein</topology>
    </subcellularLocation>
</comment>
<evidence type="ECO:0000313" key="10">
    <source>
        <dbReference type="EMBL" id="RNB89760.1"/>
    </source>
</evidence>
<dbReference type="EMBL" id="RHHQ01000008">
    <property type="protein sequence ID" value="RNB89760.1"/>
    <property type="molecule type" value="Genomic_DNA"/>
</dbReference>
<evidence type="ECO:0000256" key="8">
    <source>
        <dbReference type="RuleBase" id="RU363032"/>
    </source>
</evidence>
<dbReference type="GO" id="GO:0055085">
    <property type="term" value="P:transmembrane transport"/>
    <property type="evidence" value="ECO:0007669"/>
    <property type="project" value="InterPro"/>
</dbReference>
<feature type="transmembrane region" description="Helical" evidence="8">
    <location>
        <begin position="12"/>
        <end position="37"/>
    </location>
</feature>
<dbReference type="CDD" id="cd06261">
    <property type="entry name" value="TM_PBP2"/>
    <property type="match status" value="1"/>
</dbReference>
<keyword evidence="5 8" id="KW-0812">Transmembrane</keyword>
<dbReference type="Proteomes" id="UP000271031">
    <property type="component" value="Unassembled WGS sequence"/>
</dbReference>
<dbReference type="PANTHER" id="PTHR43848:SF2">
    <property type="entry name" value="PUTRESCINE TRANSPORT SYSTEM PERMEASE PROTEIN POTI"/>
    <property type="match status" value="1"/>
</dbReference>
<evidence type="ECO:0000256" key="2">
    <source>
        <dbReference type="ARBA" id="ARBA00007069"/>
    </source>
</evidence>
<feature type="transmembrane region" description="Helical" evidence="8">
    <location>
        <begin position="134"/>
        <end position="159"/>
    </location>
</feature>
<evidence type="ECO:0000256" key="1">
    <source>
        <dbReference type="ARBA" id="ARBA00004651"/>
    </source>
</evidence>
<evidence type="ECO:0000256" key="6">
    <source>
        <dbReference type="ARBA" id="ARBA00022989"/>
    </source>
</evidence>
<gene>
    <name evidence="10" type="ORF">EDM56_11360</name>
</gene>
<evidence type="ECO:0000259" key="9">
    <source>
        <dbReference type="PROSITE" id="PS50928"/>
    </source>
</evidence>
<feature type="transmembrane region" description="Helical" evidence="8">
    <location>
        <begin position="237"/>
        <end position="259"/>
    </location>
</feature>
<name>A0A3M8DNT3_9BACL</name>
<keyword evidence="4" id="KW-1003">Cell membrane</keyword>
<dbReference type="OrthoDB" id="9782004at2"/>
<dbReference type="Pfam" id="PF00528">
    <property type="entry name" value="BPD_transp_1"/>
    <property type="match status" value="1"/>
</dbReference>
<reference evidence="10 11" key="1">
    <citation type="submission" date="2018-10" db="EMBL/GenBank/DDBJ databases">
        <title>Phylogenomics of Brevibacillus.</title>
        <authorList>
            <person name="Dunlap C."/>
        </authorList>
    </citation>
    <scope>NUCLEOTIDE SEQUENCE [LARGE SCALE GENOMIC DNA]</scope>
    <source>
        <strain evidence="10 11">JCM 15716</strain>
    </source>
</reference>
<keyword evidence="3 8" id="KW-0813">Transport</keyword>
<evidence type="ECO:0000256" key="3">
    <source>
        <dbReference type="ARBA" id="ARBA00022448"/>
    </source>
</evidence>
<sequence>MTSGQRTDGLTIAMWAVAFCVMCFIYLPVLIIIFYSFNPDVVNSFPMKGISIRWYEKLMENTSIWKSLQNSLMVAFYGVTCALILGIPGAFAIYKYKFPGKVFFRRLVTMPLMLPGIITGVSLLHFFILAGARLSLTAVIIGHITFLVPVVITQIYARLERIDSALEEASMDLFANRIQTFFHVVLPNIRTSIIGAALLAFTISLDEVPVTFFLTGRDNTLPLEIWAMLRTGITPEINAITTVIFLFSVVIIVMSQWFLGKDEAKMRAK</sequence>
<proteinExistence type="inferred from homology"/>
<dbReference type="SUPFAM" id="SSF161098">
    <property type="entry name" value="MetI-like"/>
    <property type="match status" value="1"/>
</dbReference>
<dbReference type="RefSeq" id="WP_122918014.1">
    <property type="nucleotide sequence ID" value="NZ_RHHQ01000008.1"/>
</dbReference>
<dbReference type="InterPro" id="IPR051789">
    <property type="entry name" value="Bact_Polyamine_Transport"/>
</dbReference>
<evidence type="ECO:0000256" key="5">
    <source>
        <dbReference type="ARBA" id="ARBA00022692"/>
    </source>
</evidence>
<dbReference type="AlphaFoldDB" id="A0A3M8DNT3"/>